<name>A0A8H8V8T1_ORBOL</name>
<comment type="caution">
    <text evidence="2">The sequence shown here is derived from an EMBL/GenBank/DDBJ whole genome shotgun (WGS) entry which is preliminary data.</text>
</comment>
<dbReference type="OrthoDB" id="5275938at2759"/>
<evidence type="ECO:0000256" key="1">
    <source>
        <dbReference type="SAM" id="MobiDB-lite"/>
    </source>
</evidence>
<dbReference type="EMBL" id="WIWT01000038">
    <property type="protein sequence ID" value="KAF3210347.1"/>
    <property type="molecule type" value="Genomic_DNA"/>
</dbReference>
<accession>A0A8H8V8T1</accession>
<evidence type="ECO:0000313" key="3">
    <source>
        <dbReference type="Proteomes" id="UP000614610"/>
    </source>
</evidence>
<sequence length="479" mass="54187">MASSTPSNTEAPMKSSMTLEDIIEDSPYASESEYDRSCMASIPPPLDAESEADEETAVKAGADMMEQNAIEAPAEAGFDILEEAKVKADIDMPGKINVVSTIPLDKYNKFRGERVYVIEEWKSDIILCMHGLDERIIHFFVSRDVLWLSSPVMRRLLVSHAQEYPFDAKDDMEKTCMTCECPEGSRAMHLDNEDPEIFLKLLQIVHHKPDAGLLDANFDTIIRIAINSKKYELHQAILPWEQIWVGKYLKHILEPGYENWLCIGEVFDVEDKLTELIEVLAEECSITYKQQSSGRVYVFRYEMKVFVDLWPTKYLDRVLTERAVRVQRLTNTIKELNGILQSSQNICSQEACKNLSYGSLVRSIKAAGLWEIAEGRGSWPGSATRLSKIMSRFNFMTSRDLWPNHKCHLVALRENSRLIRGRVTVFILPIGVPLVYPKSLSEETSASIIILSAGTSCPTIHIRVSHQPRGLPTLGLNQS</sequence>
<reference evidence="2" key="1">
    <citation type="submission" date="2019-06" db="EMBL/GenBank/DDBJ databases">
        <authorList>
            <person name="Palmer J.M."/>
        </authorList>
    </citation>
    <scope>NUCLEOTIDE SEQUENCE</scope>
    <source>
        <strain evidence="2">TWF679</strain>
    </source>
</reference>
<proteinExistence type="predicted"/>
<feature type="compositionally biased region" description="Polar residues" evidence="1">
    <location>
        <begin position="1"/>
        <end position="18"/>
    </location>
</feature>
<feature type="region of interest" description="Disordered" evidence="1">
    <location>
        <begin position="1"/>
        <end position="56"/>
    </location>
</feature>
<protein>
    <submittedName>
        <fullName evidence="2">Uncharacterized protein</fullName>
    </submittedName>
</protein>
<evidence type="ECO:0000313" key="2">
    <source>
        <dbReference type="EMBL" id="KAF3210347.1"/>
    </source>
</evidence>
<dbReference type="Proteomes" id="UP000614610">
    <property type="component" value="Unassembled WGS sequence"/>
</dbReference>
<dbReference type="AlphaFoldDB" id="A0A8H8V8T1"/>
<organism evidence="2 3">
    <name type="scientific">Orbilia oligospora</name>
    <name type="common">Nematode-trapping fungus</name>
    <name type="synonym">Arthrobotrys oligospora</name>
    <dbReference type="NCBI Taxonomy" id="2813651"/>
    <lineage>
        <taxon>Eukaryota</taxon>
        <taxon>Fungi</taxon>
        <taxon>Dikarya</taxon>
        <taxon>Ascomycota</taxon>
        <taxon>Pezizomycotina</taxon>
        <taxon>Orbiliomycetes</taxon>
        <taxon>Orbiliales</taxon>
        <taxon>Orbiliaceae</taxon>
        <taxon>Orbilia</taxon>
    </lineage>
</organism>
<gene>
    <name evidence="2" type="ORF">TWF679_006842</name>
</gene>